<keyword evidence="3" id="KW-1185">Reference proteome</keyword>
<gene>
    <name evidence="2" type="ORF">PV09_08284</name>
</gene>
<dbReference type="VEuPathDB" id="FungiDB:PV09_08284"/>
<evidence type="ECO:0000313" key="2">
    <source>
        <dbReference type="EMBL" id="KIW00098.1"/>
    </source>
</evidence>
<dbReference type="AlphaFoldDB" id="A0A0D2A0E6"/>
<accession>A0A0D2A0E6</accession>
<feature type="compositionally biased region" description="Polar residues" evidence="1">
    <location>
        <begin position="114"/>
        <end position="125"/>
    </location>
</feature>
<proteinExistence type="predicted"/>
<evidence type="ECO:0000256" key="1">
    <source>
        <dbReference type="SAM" id="MobiDB-lite"/>
    </source>
</evidence>
<dbReference type="EMBL" id="KN847567">
    <property type="protein sequence ID" value="KIW00098.1"/>
    <property type="molecule type" value="Genomic_DNA"/>
</dbReference>
<feature type="compositionally biased region" description="Basic and acidic residues" evidence="1">
    <location>
        <begin position="69"/>
        <end position="91"/>
    </location>
</feature>
<organism evidence="2 3">
    <name type="scientific">Verruconis gallopava</name>
    <dbReference type="NCBI Taxonomy" id="253628"/>
    <lineage>
        <taxon>Eukaryota</taxon>
        <taxon>Fungi</taxon>
        <taxon>Dikarya</taxon>
        <taxon>Ascomycota</taxon>
        <taxon>Pezizomycotina</taxon>
        <taxon>Dothideomycetes</taxon>
        <taxon>Pleosporomycetidae</taxon>
        <taxon>Venturiales</taxon>
        <taxon>Sympoventuriaceae</taxon>
        <taxon>Verruconis</taxon>
    </lineage>
</organism>
<dbReference type="GeneID" id="27316257"/>
<feature type="compositionally biased region" description="Polar residues" evidence="1">
    <location>
        <begin position="92"/>
        <end position="107"/>
    </location>
</feature>
<dbReference type="InParanoid" id="A0A0D2A0E6"/>
<feature type="region of interest" description="Disordered" evidence="1">
    <location>
        <begin position="36"/>
        <end position="136"/>
    </location>
</feature>
<dbReference type="Proteomes" id="UP000053259">
    <property type="component" value="Unassembled WGS sequence"/>
</dbReference>
<evidence type="ECO:0000313" key="3">
    <source>
        <dbReference type="Proteomes" id="UP000053259"/>
    </source>
</evidence>
<protein>
    <submittedName>
        <fullName evidence="2">Uncharacterized protein</fullName>
    </submittedName>
</protein>
<dbReference type="RefSeq" id="XP_016209967.1">
    <property type="nucleotide sequence ID" value="XM_016362150.1"/>
</dbReference>
<name>A0A0D2A0E6_9PEZI</name>
<reference evidence="2 3" key="1">
    <citation type="submission" date="2015-01" db="EMBL/GenBank/DDBJ databases">
        <title>The Genome Sequence of Ochroconis gallopava CBS43764.</title>
        <authorList>
            <consortium name="The Broad Institute Genomics Platform"/>
            <person name="Cuomo C."/>
            <person name="de Hoog S."/>
            <person name="Gorbushina A."/>
            <person name="Stielow B."/>
            <person name="Teixiera M."/>
            <person name="Abouelleil A."/>
            <person name="Chapman S.B."/>
            <person name="Priest M."/>
            <person name="Young S.K."/>
            <person name="Wortman J."/>
            <person name="Nusbaum C."/>
            <person name="Birren B."/>
        </authorList>
    </citation>
    <scope>NUCLEOTIDE SEQUENCE [LARGE SCALE GENOMIC DNA]</scope>
    <source>
        <strain evidence="2 3">CBS 43764</strain>
    </source>
</reference>
<dbReference type="HOGENOM" id="CLU_1579716_0_0_1"/>
<sequence length="169" mass="18223">MRLVAPLMMQSGYMAAGVRKRGEGWMPKGAGVIGKAGVGGMTGGRRTRGTRRQSQTRSRACGPGGLEGGELRLDGSSRDRQLTLEHLHSTKDTTTAPTPQPAISQTEPVELRRQPNSRASSTLSNIRDGLPETSFRTGPNLALPSYRHYTSVTNGYVPLPQQLVDTYTS</sequence>